<accession>A0A0U4ZI30</accession>
<dbReference type="OrthoDB" id="4765225at2759"/>
<feature type="compositionally biased region" description="Polar residues" evidence="1">
    <location>
        <begin position="15"/>
        <end position="33"/>
    </location>
</feature>
<feature type="compositionally biased region" description="Basic and acidic residues" evidence="1">
    <location>
        <begin position="160"/>
        <end position="171"/>
    </location>
</feature>
<protein>
    <submittedName>
        <fullName evidence="2">Uncharacterized protein</fullName>
    </submittedName>
</protein>
<feature type="compositionally biased region" description="Basic and acidic residues" evidence="1">
    <location>
        <begin position="203"/>
        <end position="231"/>
    </location>
</feature>
<evidence type="ECO:0000256" key="1">
    <source>
        <dbReference type="SAM" id="MobiDB-lite"/>
    </source>
</evidence>
<feature type="compositionally biased region" description="Polar residues" evidence="1">
    <location>
        <begin position="172"/>
        <end position="183"/>
    </location>
</feature>
<keyword evidence="3" id="KW-1185">Reference proteome</keyword>
<evidence type="ECO:0000313" key="3">
    <source>
        <dbReference type="Proteomes" id="UP000054771"/>
    </source>
</evidence>
<evidence type="ECO:0000313" key="2">
    <source>
        <dbReference type="EMBL" id="CEL09301.1"/>
    </source>
</evidence>
<dbReference type="STRING" id="454130.A0A0U4ZI30"/>
<feature type="compositionally biased region" description="Polar residues" evidence="1">
    <location>
        <begin position="129"/>
        <end position="158"/>
    </location>
</feature>
<feature type="compositionally biased region" description="Basic and acidic residues" evidence="1">
    <location>
        <begin position="35"/>
        <end position="48"/>
    </location>
</feature>
<organism evidence="2 3">
    <name type="scientific">Aspergillus calidoustus</name>
    <dbReference type="NCBI Taxonomy" id="454130"/>
    <lineage>
        <taxon>Eukaryota</taxon>
        <taxon>Fungi</taxon>
        <taxon>Dikarya</taxon>
        <taxon>Ascomycota</taxon>
        <taxon>Pezizomycotina</taxon>
        <taxon>Eurotiomycetes</taxon>
        <taxon>Eurotiomycetidae</taxon>
        <taxon>Eurotiales</taxon>
        <taxon>Aspergillaceae</taxon>
        <taxon>Aspergillus</taxon>
        <taxon>Aspergillus subgen. Nidulantes</taxon>
    </lineage>
</organism>
<dbReference type="AlphaFoldDB" id="A0A0U4ZI30"/>
<sequence length="231" mass="25016">MSALQTRKPAASANKVPTIQSLKETGRSISYNATPEEHDVPRTDEKNTIDQARCDQMLKASLTEMLNSGEVKSDARGRKVQNLLMETQKDLRKQRRQSLGEPRAKAALEVMEARMKSNPPPLPSVARLASSTPEATPGPSTNAKNPLSSGGDSQSINLSRGKEARSSDTADTRSTQSPISSQPGEIKSAAHEGEEQTSADAQIKNDPRESDETKRANVEKAGRRKLGPEDD</sequence>
<feature type="region of interest" description="Disordered" evidence="1">
    <location>
        <begin position="1"/>
        <end position="49"/>
    </location>
</feature>
<feature type="compositionally biased region" description="Basic and acidic residues" evidence="1">
    <location>
        <begin position="102"/>
        <end position="115"/>
    </location>
</feature>
<dbReference type="EMBL" id="CDMC01000013">
    <property type="protein sequence ID" value="CEL09301.1"/>
    <property type="molecule type" value="Genomic_DNA"/>
</dbReference>
<proteinExistence type="predicted"/>
<reference evidence="3" key="1">
    <citation type="journal article" date="2016" name="Genome Announc.">
        <title>Draft genome sequences of fungus Aspergillus calidoustus.</title>
        <authorList>
            <person name="Horn F."/>
            <person name="Linde J."/>
            <person name="Mattern D.J."/>
            <person name="Walther G."/>
            <person name="Guthke R."/>
            <person name="Scherlach K."/>
            <person name="Martin K."/>
            <person name="Brakhage A.A."/>
            <person name="Petzke L."/>
            <person name="Valiante V."/>
        </authorList>
    </citation>
    <scope>NUCLEOTIDE SEQUENCE [LARGE SCALE GENOMIC DNA]</scope>
    <source>
        <strain evidence="3">SF006504</strain>
    </source>
</reference>
<gene>
    <name evidence="2" type="ORF">ASPCAL12439</name>
</gene>
<feature type="region of interest" description="Disordered" evidence="1">
    <location>
        <begin position="84"/>
        <end position="231"/>
    </location>
</feature>
<name>A0A0U4ZI30_ASPCI</name>
<dbReference type="Proteomes" id="UP000054771">
    <property type="component" value="Unassembled WGS sequence"/>
</dbReference>